<reference evidence="1" key="2">
    <citation type="journal article" date="2021" name="Genome Biol. Evol.">
        <title>Developing a high-quality reference genome for a parasitic bivalve with doubly uniparental inheritance (Bivalvia: Unionida).</title>
        <authorList>
            <person name="Smith C.H."/>
        </authorList>
    </citation>
    <scope>NUCLEOTIDE SEQUENCE</scope>
    <source>
        <strain evidence="1">CHS0354</strain>
        <tissue evidence="1">Mantle</tissue>
    </source>
</reference>
<sequence>MLAQYDFEILHRPGLRHNRNAMHYHECLADNAGDKRMLKTLETTMTVASTDFTPNLLMLGRKVTAPLDIQFELLPDTYSRHTWVENFSELSSSICKEPEYVTPEEIQRQLI</sequence>
<dbReference type="EMBL" id="JAEAOA010002353">
    <property type="protein sequence ID" value="KAK3612657.1"/>
    <property type="molecule type" value="Genomic_DNA"/>
</dbReference>
<reference evidence="1" key="1">
    <citation type="journal article" date="2021" name="Genome Biol. Evol.">
        <title>A High-Quality Reference Genome for a Parasitic Bivalve with Doubly Uniparental Inheritance (Bivalvia: Unionida).</title>
        <authorList>
            <person name="Smith C.H."/>
        </authorList>
    </citation>
    <scope>NUCLEOTIDE SEQUENCE</scope>
    <source>
        <strain evidence="1">CHS0354</strain>
    </source>
</reference>
<evidence type="ECO:0000313" key="2">
    <source>
        <dbReference type="Proteomes" id="UP001195483"/>
    </source>
</evidence>
<reference evidence="1" key="3">
    <citation type="submission" date="2023-05" db="EMBL/GenBank/DDBJ databases">
        <authorList>
            <person name="Smith C.H."/>
        </authorList>
    </citation>
    <scope>NUCLEOTIDE SEQUENCE</scope>
    <source>
        <strain evidence="1">CHS0354</strain>
        <tissue evidence="1">Mantle</tissue>
    </source>
</reference>
<keyword evidence="2" id="KW-1185">Reference proteome</keyword>
<evidence type="ECO:0000313" key="1">
    <source>
        <dbReference type="EMBL" id="KAK3612657.1"/>
    </source>
</evidence>
<protein>
    <submittedName>
        <fullName evidence="1">Uncharacterized protein</fullName>
    </submittedName>
</protein>
<proteinExistence type="predicted"/>
<organism evidence="1 2">
    <name type="scientific">Potamilus streckersoni</name>
    <dbReference type="NCBI Taxonomy" id="2493646"/>
    <lineage>
        <taxon>Eukaryota</taxon>
        <taxon>Metazoa</taxon>
        <taxon>Spiralia</taxon>
        <taxon>Lophotrochozoa</taxon>
        <taxon>Mollusca</taxon>
        <taxon>Bivalvia</taxon>
        <taxon>Autobranchia</taxon>
        <taxon>Heteroconchia</taxon>
        <taxon>Palaeoheterodonta</taxon>
        <taxon>Unionida</taxon>
        <taxon>Unionoidea</taxon>
        <taxon>Unionidae</taxon>
        <taxon>Ambleminae</taxon>
        <taxon>Lampsilini</taxon>
        <taxon>Potamilus</taxon>
    </lineage>
</organism>
<comment type="caution">
    <text evidence="1">The sequence shown here is derived from an EMBL/GenBank/DDBJ whole genome shotgun (WGS) entry which is preliminary data.</text>
</comment>
<name>A0AAE0TLX4_9BIVA</name>
<gene>
    <name evidence="1" type="ORF">CHS0354_042179</name>
</gene>
<dbReference type="Proteomes" id="UP001195483">
    <property type="component" value="Unassembled WGS sequence"/>
</dbReference>
<accession>A0AAE0TLX4</accession>
<dbReference type="AlphaFoldDB" id="A0AAE0TLX4"/>